<reference evidence="2 3" key="1">
    <citation type="submission" date="2023-08" db="EMBL/GenBank/DDBJ databases">
        <title>Characterization of two Paracoccaceae strains isolated from Phycosphere and proposal of Xinfangfangia lacusdiani sp. nov.</title>
        <authorList>
            <person name="Deng Y."/>
            <person name="Zhang Y.Q."/>
        </authorList>
    </citation>
    <scope>NUCLEOTIDE SEQUENCE [LARGE SCALE GENOMIC DNA]</scope>
    <source>
        <strain evidence="2 3">CPCC 101601</strain>
    </source>
</reference>
<dbReference type="EMBL" id="JAVDBT010000002">
    <property type="protein sequence ID" value="MDQ2065165.1"/>
    <property type="molecule type" value="Genomic_DNA"/>
</dbReference>
<dbReference type="RefSeq" id="WP_306678860.1">
    <property type="nucleotide sequence ID" value="NZ_JAVDBT010000002.1"/>
</dbReference>
<accession>A0ABU0VTV9</accession>
<dbReference type="InterPro" id="IPR038765">
    <property type="entry name" value="Papain-like_cys_pep_sf"/>
</dbReference>
<gene>
    <name evidence="2" type="ORF">Q9295_02165</name>
</gene>
<proteinExistence type="predicted"/>
<comment type="caution">
    <text evidence="2">The sequence shown here is derived from an EMBL/GenBank/DDBJ whole genome shotgun (WGS) entry which is preliminary data.</text>
</comment>
<organism evidence="2 3">
    <name type="scientific">Pseudogemmobacter lacusdianii</name>
    <dbReference type="NCBI Taxonomy" id="3069608"/>
    <lineage>
        <taxon>Bacteria</taxon>
        <taxon>Pseudomonadati</taxon>
        <taxon>Pseudomonadota</taxon>
        <taxon>Alphaproteobacteria</taxon>
        <taxon>Rhodobacterales</taxon>
        <taxon>Paracoccaceae</taxon>
        <taxon>Pseudogemmobacter</taxon>
    </lineage>
</organism>
<sequence length="267" mass="29915">MQIKLGYDIEIACDQPTEVIALMDPHPDLAGQIVQSSGLQITPDVSHRSYIDRYGNKCLRFTAPAGKTRLTCDNHLKINDSPEVWDESLTQSALSDLPDEVISYLLASRYCETDLMMAKAWELFGQTPPGWPRVRAIFDYVNSHLTFGYPHARATRTASEAWAEGKGVCRDFAHLAITFCRCMNIPARYANGYLGDIGVPADPAPMDFNAWAEVWLGDQWVTFDARHNTPRIGRVVIARGRDATDIPLLHSFGPHVLTHFKVWTEPA</sequence>
<feature type="domain" description="Transglutaminase-like" evidence="1">
    <location>
        <begin position="161"/>
        <end position="227"/>
    </location>
</feature>
<dbReference type="Gene3D" id="3.10.620.30">
    <property type="match status" value="1"/>
</dbReference>
<dbReference type="Gene3D" id="2.60.40.2250">
    <property type="match status" value="1"/>
</dbReference>
<evidence type="ECO:0000259" key="1">
    <source>
        <dbReference type="SMART" id="SM00460"/>
    </source>
</evidence>
<dbReference type="SMART" id="SM00460">
    <property type="entry name" value="TGc"/>
    <property type="match status" value="1"/>
</dbReference>
<dbReference type="SUPFAM" id="SSF54001">
    <property type="entry name" value="Cysteine proteinases"/>
    <property type="match status" value="1"/>
</dbReference>
<name>A0ABU0VTV9_9RHOB</name>
<dbReference type="InterPro" id="IPR002931">
    <property type="entry name" value="Transglutaminase-like"/>
</dbReference>
<dbReference type="Pfam" id="PF01841">
    <property type="entry name" value="Transglut_core"/>
    <property type="match status" value="1"/>
</dbReference>
<keyword evidence="3" id="KW-1185">Reference proteome</keyword>
<dbReference type="Proteomes" id="UP001239680">
    <property type="component" value="Unassembled WGS sequence"/>
</dbReference>
<protein>
    <submittedName>
        <fullName evidence="2">Transglutaminase family protein</fullName>
    </submittedName>
</protein>
<evidence type="ECO:0000313" key="2">
    <source>
        <dbReference type="EMBL" id="MDQ2065165.1"/>
    </source>
</evidence>
<dbReference type="PANTHER" id="PTHR33490">
    <property type="entry name" value="BLR5614 PROTEIN-RELATED"/>
    <property type="match status" value="1"/>
</dbReference>
<evidence type="ECO:0000313" key="3">
    <source>
        <dbReference type="Proteomes" id="UP001239680"/>
    </source>
</evidence>
<dbReference type="PANTHER" id="PTHR33490:SF12">
    <property type="entry name" value="BLL5557 PROTEIN"/>
    <property type="match status" value="1"/>
</dbReference>